<protein>
    <submittedName>
        <fullName evidence="2">7469_t:CDS:1</fullName>
    </submittedName>
</protein>
<dbReference type="AlphaFoldDB" id="A0A9N9DKZ2"/>
<evidence type="ECO:0000313" key="3">
    <source>
        <dbReference type="Proteomes" id="UP000789508"/>
    </source>
</evidence>
<gene>
    <name evidence="2" type="ORF">ALEPTO_LOCUS9662</name>
</gene>
<feature type="signal peptide" evidence="1">
    <location>
        <begin position="1"/>
        <end position="24"/>
    </location>
</feature>
<evidence type="ECO:0000256" key="1">
    <source>
        <dbReference type="SAM" id="SignalP"/>
    </source>
</evidence>
<reference evidence="2" key="1">
    <citation type="submission" date="2021-06" db="EMBL/GenBank/DDBJ databases">
        <authorList>
            <person name="Kallberg Y."/>
            <person name="Tangrot J."/>
            <person name="Rosling A."/>
        </authorList>
    </citation>
    <scope>NUCLEOTIDE SEQUENCE</scope>
    <source>
        <strain evidence="2">FL130A</strain>
    </source>
</reference>
<dbReference type="EMBL" id="CAJVPS010007974">
    <property type="protein sequence ID" value="CAG8639616.1"/>
    <property type="molecule type" value="Genomic_DNA"/>
</dbReference>
<dbReference type="Proteomes" id="UP000789508">
    <property type="component" value="Unassembled WGS sequence"/>
</dbReference>
<evidence type="ECO:0000313" key="2">
    <source>
        <dbReference type="EMBL" id="CAG8639616.1"/>
    </source>
</evidence>
<proteinExistence type="predicted"/>
<organism evidence="2 3">
    <name type="scientific">Ambispora leptoticha</name>
    <dbReference type="NCBI Taxonomy" id="144679"/>
    <lineage>
        <taxon>Eukaryota</taxon>
        <taxon>Fungi</taxon>
        <taxon>Fungi incertae sedis</taxon>
        <taxon>Mucoromycota</taxon>
        <taxon>Glomeromycotina</taxon>
        <taxon>Glomeromycetes</taxon>
        <taxon>Archaeosporales</taxon>
        <taxon>Ambisporaceae</taxon>
        <taxon>Ambispora</taxon>
    </lineage>
</organism>
<name>A0A9N9DKZ2_9GLOM</name>
<comment type="caution">
    <text evidence="2">The sequence shown here is derived from an EMBL/GenBank/DDBJ whole genome shotgun (WGS) entry which is preliminary data.</text>
</comment>
<keyword evidence="1" id="KW-0732">Signal</keyword>
<sequence>MNKQISLLFFLVALIFVFSSSVNAGEIAPPKKDDCCCDDEYPTPTPPPIIRYTPGPHSKVKRGGEVNETCCKPPPPEECCDCILDYCDFIPTRCDKHQRILGQIQFQQFKNCSIKATGILTKARACCENCGEYECLPLDVHVYNTGPSDIVLDLDPIATLGGVFSSWVTLKPGYQNLKNFNQYTCLVAIDTSNSEPSDTVLGTAPVKMV</sequence>
<accession>A0A9N9DKZ2</accession>
<keyword evidence="3" id="KW-1185">Reference proteome</keyword>
<feature type="chain" id="PRO_5040485956" evidence="1">
    <location>
        <begin position="25"/>
        <end position="209"/>
    </location>
</feature>